<dbReference type="PANTHER" id="PTHR44379:SF5">
    <property type="entry name" value="OXIDOREDUCTASE WITH IRON-SULFUR SUBUNIT"/>
    <property type="match status" value="1"/>
</dbReference>
<dbReference type="Gene3D" id="1.10.150.120">
    <property type="entry name" value="[2Fe-2S]-binding domain"/>
    <property type="match status" value="1"/>
</dbReference>
<dbReference type="PANTHER" id="PTHR44379">
    <property type="entry name" value="OXIDOREDUCTASE WITH IRON-SULFUR SUBUNIT"/>
    <property type="match status" value="1"/>
</dbReference>
<feature type="domain" description="2Fe-2S ferredoxin-type" evidence="8">
    <location>
        <begin position="1"/>
        <end position="77"/>
    </location>
</feature>
<evidence type="ECO:0000256" key="6">
    <source>
        <dbReference type="ARBA" id="ARBA00060707"/>
    </source>
</evidence>
<evidence type="ECO:0000256" key="2">
    <source>
        <dbReference type="ARBA" id="ARBA00022723"/>
    </source>
</evidence>
<reference evidence="9 10" key="1">
    <citation type="submission" date="2017-09" db="EMBL/GenBank/DDBJ databases">
        <authorList>
            <person name="Lee N."/>
            <person name="Cho B.-K."/>
        </authorList>
    </citation>
    <scope>NUCLEOTIDE SEQUENCE [LARGE SCALE GENOMIC DNA]</scope>
    <source>
        <strain evidence="9 10">ATCC 27476</strain>
    </source>
</reference>
<dbReference type="GO" id="GO:0016491">
    <property type="term" value="F:oxidoreductase activity"/>
    <property type="evidence" value="ECO:0007669"/>
    <property type="project" value="UniProtKB-KW"/>
</dbReference>
<keyword evidence="3" id="KW-0560">Oxidoreductase</keyword>
<dbReference type="InterPro" id="IPR012675">
    <property type="entry name" value="Beta-grasp_dom_sf"/>
</dbReference>
<dbReference type="FunFam" id="3.10.20.30:FF:000020">
    <property type="entry name" value="Xanthine dehydrogenase iron-sulfur subunit"/>
    <property type="match status" value="1"/>
</dbReference>
<dbReference type="InterPro" id="IPR001041">
    <property type="entry name" value="2Fe-2S_ferredoxin-type"/>
</dbReference>
<dbReference type="Pfam" id="PF01799">
    <property type="entry name" value="Fer2_2"/>
    <property type="match status" value="1"/>
</dbReference>
<dbReference type="AlphaFoldDB" id="A0A5J6JKP9"/>
<dbReference type="KEGG" id="svn:CP980_27570"/>
<evidence type="ECO:0000256" key="4">
    <source>
        <dbReference type="ARBA" id="ARBA00023004"/>
    </source>
</evidence>
<dbReference type="Pfam" id="PF00111">
    <property type="entry name" value="Fer2"/>
    <property type="match status" value="1"/>
</dbReference>
<evidence type="ECO:0000256" key="5">
    <source>
        <dbReference type="ARBA" id="ARBA00023014"/>
    </source>
</evidence>
<feature type="compositionally biased region" description="Low complexity" evidence="7">
    <location>
        <begin position="182"/>
        <end position="194"/>
    </location>
</feature>
<dbReference type="InterPro" id="IPR051452">
    <property type="entry name" value="Diverse_Oxidoreductases"/>
</dbReference>
<dbReference type="SUPFAM" id="SSF47741">
    <property type="entry name" value="CO dehydrogenase ISP C-domain like"/>
    <property type="match status" value="1"/>
</dbReference>
<dbReference type="GO" id="GO:0051537">
    <property type="term" value="F:2 iron, 2 sulfur cluster binding"/>
    <property type="evidence" value="ECO:0007669"/>
    <property type="project" value="UniProtKB-KW"/>
</dbReference>
<dbReference type="InterPro" id="IPR002888">
    <property type="entry name" value="2Fe-2S-bd"/>
</dbReference>
<dbReference type="InterPro" id="IPR036010">
    <property type="entry name" value="2Fe-2S_ferredoxin-like_sf"/>
</dbReference>
<keyword evidence="2" id="KW-0479">Metal-binding</keyword>
<gene>
    <name evidence="9" type="ORF">CP980_27570</name>
</gene>
<keyword evidence="1" id="KW-0001">2Fe-2S</keyword>
<dbReference type="PROSITE" id="PS51085">
    <property type="entry name" value="2FE2S_FER_2"/>
    <property type="match status" value="1"/>
</dbReference>
<dbReference type="GO" id="GO:0046872">
    <property type="term" value="F:metal ion binding"/>
    <property type="evidence" value="ECO:0007669"/>
    <property type="project" value="UniProtKB-KW"/>
</dbReference>
<keyword evidence="4" id="KW-0408">Iron</keyword>
<evidence type="ECO:0000256" key="7">
    <source>
        <dbReference type="SAM" id="MobiDB-lite"/>
    </source>
</evidence>
<dbReference type="InterPro" id="IPR006058">
    <property type="entry name" value="2Fe2S_fd_BS"/>
</dbReference>
<feature type="region of interest" description="Disordered" evidence="7">
    <location>
        <begin position="166"/>
        <end position="194"/>
    </location>
</feature>
<keyword evidence="5" id="KW-0411">Iron-sulfur</keyword>
<evidence type="ECO:0000256" key="3">
    <source>
        <dbReference type="ARBA" id="ARBA00023002"/>
    </source>
</evidence>
<dbReference type="PROSITE" id="PS00197">
    <property type="entry name" value="2FE2S_FER_1"/>
    <property type="match status" value="1"/>
</dbReference>
<protein>
    <submittedName>
        <fullName evidence="9">(2Fe-2S)-binding protein</fullName>
    </submittedName>
</protein>
<dbReference type="SUPFAM" id="SSF54292">
    <property type="entry name" value="2Fe-2S ferredoxin-like"/>
    <property type="match status" value="1"/>
</dbReference>
<sequence length="194" mass="19983">MDLSLNVNGRPEQFAAEPNELLVERLRDGLGLTGTKVGCDTGQCGTCVVQLDGRSVKSCLVLTASAAGSRVTTIEGVTTRGGELSGLQEALRQEHGTQCGFCTPGMVMALGELVENTADREAPTEPEIREWLTGNLCRCTGYHSVVRGVQRACSAARTEIPEEISGAAAVSAPGGPGPEPASVPASASASGQEV</sequence>
<evidence type="ECO:0000313" key="9">
    <source>
        <dbReference type="EMBL" id="QEV48346.1"/>
    </source>
</evidence>
<keyword evidence="10" id="KW-1185">Reference proteome</keyword>
<dbReference type="RefSeq" id="WP_099893803.1">
    <property type="nucleotide sequence ID" value="NZ_BNBW01000019.1"/>
</dbReference>
<evidence type="ECO:0000259" key="8">
    <source>
        <dbReference type="PROSITE" id="PS51085"/>
    </source>
</evidence>
<evidence type="ECO:0000256" key="1">
    <source>
        <dbReference type="ARBA" id="ARBA00022714"/>
    </source>
</evidence>
<dbReference type="EMBL" id="CP023692">
    <property type="protein sequence ID" value="QEV48346.1"/>
    <property type="molecule type" value="Genomic_DNA"/>
</dbReference>
<proteinExistence type="predicted"/>
<name>A0A5J6JKP9_STRVI</name>
<dbReference type="Gene3D" id="3.10.20.30">
    <property type="match status" value="1"/>
</dbReference>
<accession>A0A5J6JKP9</accession>
<dbReference type="InterPro" id="IPR036884">
    <property type="entry name" value="2Fe-2S-bd_dom_sf"/>
</dbReference>
<evidence type="ECO:0000313" key="10">
    <source>
        <dbReference type="Proteomes" id="UP000325563"/>
    </source>
</evidence>
<dbReference type="CDD" id="cd00207">
    <property type="entry name" value="fer2"/>
    <property type="match status" value="1"/>
</dbReference>
<dbReference type="GeneID" id="95614311"/>
<dbReference type="Proteomes" id="UP000325563">
    <property type="component" value="Chromosome"/>
</dbReference>
<organism evidence="9 10">
    <name type="scientific">Streptomyces vinaceus</name>
    <dbReference type="NCBI Taxonomy" id="1960"/>
    <lineage>
        <taxon>Bacteria</taxon>
        <taxon>Bacillati</taxon>
        <taxon>Actinomycetota</taxon>
        <taxon>Actinomycetes</taxon>
        <taxon>Kitasatosporales</taxon>
        <taxon>Streptomycetaceae</taxon>
        <taxon>Streptomyces</taxon>
    </lineage>
</organism>
<comment type="pathway">
    <text evidence="6">Alkaloid degradation; nicotine degradation.</text>
</comment>